<dbReference type="EMBL" id="OB664352">
    <property type="protein sequence ID" value="CAD7232192.1"/>
    <property type="molecule type" value="Genomic_DNA"/>
</dbReference>
<name>A0A7R8WKF0_9CRUS</name>
<reference evidence="1" key="1">
    <citation type="submission" date="2020-11" db="EMBL/GenBank/DDBJ databases">
        <authorList>
            <person name="Tran Van P."/>
        </authorList>
    </citation>
    <scope>NUCLEOTIDE SEQUENCE</scope>
</reference>
<protein>
    <submittedName>
        <fullName evidence="1">Uncharacterized protein</fullName>
    </submittedName>
</protein>
<accession>A0A7R8WKF0</accession>
<gene>
    <name evidence="1" type="ORF">CTOB1V02_LOCUS10033</name>
</gene>
<proteinExistence type="predicted"/>
<sequence length="84" mass="9784">MFAWEAQAGVDLPMHWIESFIRGLLSRNSIASPQRHGNLAKVQSHELFLFIVQELSCQQDVLWWKNQTASATIFLEDLLFRRVL</sequence>
<organism evidence="1">
    <name type="scientific">Cyprideis torosa</name>
    <dbReference type="NCBI Taxonomy" id="163714"/>
    <lineage>
        <taxon>Eukaryota</taxon>
        <taxon>Metazoa</taxon>
        <taxon>Ecdysozoa</taxon>
        <taxon>Arthropoda</taxon>
        <taxon>Crustacea</taxon>
        <taxon>Oligostraca</taxon>
        <taxon>Ostracoda</taxon>
        <taxon>Podocopa</taxon>
        <taxon>Podocopida</taxon>
        <taxon>Cytherocopina</taxon>
        <taxon>Cytheroidea</taxon>
        <taxon>Cytherideidae</taxon>
        <taxon>Cyprideis</taxon>
    </lineage>
</organism>
<dbReference type="AlphaFoldDB" id="A0A7R8WKF0"/>
<evidence type="ECO:0000313" key="1">
    <source>
        <dbReference type="EMBL" id="CAD7232192.1"/>
    </source>
</evidence>